<organism evidence="2 3">
    <name type="scientific">Collybia nuda</name>
    <dbReference type="NCBI Taxonomy" id="64659"/>
    <lineage>
        <taxon>Eukaryota</taxon>
        <taxon>Fungi</taxon>
        <taxon>Dikarya</taxon>
        <taxon>Basidiomycota</taxon>
        <taxon>Agaricomycotina</taxon>
        <taxon>Agaricomycetes</taxon>
        <taxon>Agaricomycetidae</taxon>
        <taxon>Agaricales</taxon>
        <taxon>Tricholomatineae</taxon>
        <taxon>Clitocybaceae</taxon>
        <taxon>Collybia</taxon>
    </lineage>
</organism>
<keyword evidence="3" id="KW-1185">Reference proteome</keyword>
<feature type="compositionally biased region" description="Basic and acidic residues" evidence="1">
    <location>
        <begin position="219"/>
        <end position="231"/>
    </location>
</feature>
<dbReference type="AlphaFoldDB" id="A0A9P5XZL1"/>
<feature type="region of interest" description="Disordered" evidence="1">
    <location>
        <begin position="209"/>
        <end position="231"/>
    </location>
</feature>
<gene>
    <name evidence="2" type="ORF">BDZ94DRAFT_1003144</name>
</gene>
<protein>
    <submittedName>
        <fullName evidence="2">Uncharacterized protein</fullName>
    </submittedName>
</protein>
<reference evidence="2" key="1">
    <citation type="submission" date="2020-11" db="EMBL/GenBank/DDBJ databases">
        <authorList>
            <consortium name="DOE Joint Genome Institute"/>
            <person name="Ahrendt S."/>
            <person name="Riley R."/>
            <person name="Andreopoulos W."/>
            <person name="Labutti K."/>
            <person name="Pangilinan J."/>
            <person name="Ruiz-Duenas F.J."/>
            <person name="Barrasa J.M."/>
            <person name="Sanchez-Garcia M."/>
            <person name="Camarero S."/>
            <person name="Miyauchi S."/>
            <person name="Serrano A."/>
            <person name="Linde D."/>
            <person name="Babiker R."/>
            <person name="Drula E."/>
            <person name="Ayuso-Fernandez I."/>
            <person name="Pacheco R."/>
            <person name="Padilla G."/>
            <person name="Ferreira P."/>
            <person name="Barriuso J."/>
            <person name="Kellner H."/>
            <person name="Castanera R."/>
            <person name="Alfaro M."/>
            <person name="Ramirez L."/>
            <person name="Pisabarro A.G."/>
            <person name="Kuo A."/>
            <person name="Tritt A."/>
            <person name="Lipzen A."/>
            <person name="He G."/>
            <person name="Yan M."/>
            <person name="Ng V."/>
            <person name="Cullen D."/>
            <person name="Martin F."/>
            <person name="Rosso M.-N."/>
            <person name="Henrissat B."/>
            <person name="Hibbett D."/>
            <person name="Martinez A.T."/>
            <person name="Grigoriev I.V."/>
        </authorList>
    </citation>
    <scope>NUCLEOTIDE SEQUENCE</scope>
    <source>
        <strain evidence="2">CBS 247.69</strain>
    </source>
</reference>
<evidence type="ECO:0000313" key="2">
    <source>
        <dbReference type="EMBL" id="KAF9459599.1"/>
    </source>
</evidence>
<evidence type="ECO:0000313" key="3">
    <source>
        <dbReference type="Proteomes" id="UP000807353"/>
    </source>
</evidence>
<comment type="caution">
    <text evidence="2">The sequence shown here is derived from an EMBL/GenBank/DDBJ whole genome shotgun (WGS) entry which is preliminary data.</text>
</comment>
<name>A0A9P5XZL1_9AGAR</name>
<proteinExistence type="predicted"/>
<sequence length="231" mass="25739">MDSSKKIPQEIIGEIINHLSIDIEMLKSCATASRPLYPASRQHIFSTIHLYNVSKVQSLHQLLEFSPEISSLVHTLYVLPFRTESLLSTVLPKLSKLQHLSIGPKGFGTSWRSIPAAAKNALEELIKSPTLCTLELKVIFQLPISVFSLANRVKTLNIYLVVLAISDMGYPDPDGTNNIELLAESIKFIDFVRGKLGLPRHAMPSLLHVRRQSSTKSSPHTEDRCLGGRFD</sequence>
<dbReference type="OrthoDB" id="2977329at2759"/>
<dbReference type="EMBL" id="MU150313">
    <property type="protein sequence ID" value="KAF9459599.1"/>
    <property type="molecule type" value="Genomic_DNA"/>
</dbReference>
<evidence type="ECO:0000256" key="1">
    <source>
        <dbReference type="SAM" id="MobiDB-lite"/>
    </source>
</evidence>
<dbReference type="Proteomes" id="UP000807353">
    <property type="component" value="Unassembled WGS sequence"/>
</dbReference>
<accession>A0A9P5XZL1</accession>